<sequence length="143" mass="15991">MMANMFNVGRDCQVVLLWNGTRINMPIVTGFQSQQQTHQVNSTPLNSPPIFTDIENGWRGQFDVDRSSADLDSLIAAKEAAFWNAGTIGQGTIYQYITEKDGSTTTWEYAGCTVRLSDAGRWQSENKTSQRLEFNASTRTKIS</sequence>
<organism evidence="1 2">
    <name type="scientific">Asaia spathodeae</name>
    <dbReference type="NCBI Taxonomy" id="657016"/>
    <lineage>
        <taxon>Bacteria</taxon>
        <taxon>Pseudomonadati</taxon>
        <taxon>Pseudomonadota</taxon>
        <taxon>Alphaproteobacteria</taxon>
        <taxon>Acetobacterales</taxon>
        <taxon>Acetobacteraceae</taxon>
        <taxon>Asaia</taxon>
    </lineage>
</organism>
<accession>A0ABX2P7J1</accession>
<gene>
    <name evidence="1" type="ORF">HW542_11770</name>
</gene>
<reference evidence="1 2" key="1">
    <citation type="submission" date="2020-06" db="EMBL/GenBank/DDBJ databases">
        <title>Synonyms of Asaia species.</title>
        <authorList>
            <person name="Sombolestani A."/>
        </authorList>
    </citation>
    <scope>NUCLEOTIDE SEQUENCE [LARGE SCALE GENOMIC DNA]</scope>
    <source>
        <strain evidence="1 2">LMG 27047</strain>
    </source>
</reference>
<comment type="caution">
    <text evidence="1">The sequence shown here is derived from an EMBL/GenBank/DDBJ whole genome shotgun (WGS) entry which is preliminary data.</text>
</comment>
<proteinExistence type="predicted"/>
<dbReference type="EMBL" id="JABXXV010000006">
    <property type="protein sequence ID" value="NVN47480.1"/>
    <property type="molecule type" value="Genomic_DNA"/>
</dbReference>
<protein>
    <submittedName>
        <fullName evidence="1">Uncharacterized protein</fullName>
    </submittedName>
</protein>
<evidence type="ECO:0000313" key="2">
    <source>
        <dbReference type="Proteomes" id="UP001516351"/>
    </source>
</evidence>
<name>A0ABX2P7J1_9PROT</name>
<dbReference type="Proteomes" id="UP001516351">
    <property type="component" value="Unassembled WGS sequence"/>
</dbReference>
<evidence type="ECO:0000313" key="1">
    <source>
        <dbReference type="EMBL" id="NVN47480.1"/>
    </source>
</evidence>
<keyword evidence="2" id="KW-1185">Reference proteome</keyword>